<evidence type="ECO:0000256" key="1">
    <source>
        <dbReference type="SAM" id="Phobius"/>
    </source>
</evidence>
<keyword evidence="4" id="KW-1185">Reference proteome</keyword>
<organism evidence="3 4">
    <name type="scientific">Symbiodinium necroappetens</name>
    <dbReference type="NCBI Taxonomy" id="1628268"/>
    <lineage>
        <taxon>Eukaryota</taxon>
        <taxon>Sar</taxon>
        <taxon>Alveolata</taxon>
        <taxon>Dinophyceae</taxon>
        <taxon>Suessiales</taxon>
        <taxon>Symbiodiniaceae</taxon>
        <taxon>Symbiodinium</taxon>
    </lineage>
</organism>
<accession>A0A812ZWS4</accession>
<evidence type="ECO:0000313" key="4">
    <source>
        <dbReference type="Proteomes" id="UP000601435"/>
    </source>
</evidence>
<evidence type="ECO:0000256" key="2">
    <source>
        <dbReference type="SAM" id="SignalP"/>
    </source>
</evidence>
<feature type="signal peptide" evidence="2">
    <location>
        <begin position="1"/>
        <end position="18"/>
    </location>
</feature>
<dbReference type="Proteomes" id="UP000601435">
    <property type="component" value="Unassembled WGS sequence"/>
</dbReference>
<dbReference type="OrthoDB" id="417078at2759"/>
<dbReference type="AlphaFoldDB" id="A0A812ZWS4"/>
<feature type="transmembrane region" description="Helical" evidence="1">
    <location>
        <begin position="82"/>
        <end position="107"/>
    </location>
</feature>
<keyword evidence="1" id="KW-0812">Transmembrane</keyword>
<name>A0A812ZWS4_9DINO</name>
<comment type="caution">
    <text evidence="3">The sequence shown here is derived from an EMBL/GenBank/DDBJ whole genome shotgun (WGS) entry which is preliminary data.</text>
</comment>
<keyword evidence="1" id="KW-0472">Membrane</keyword>
<gene>
    <name evidence="3" type="primary">LPAT1</name>
    <name evidence="3" type="ORF">SNEC2469_LOCUS25517</name>
</gene>
<proteinExistence type="predicted"/>
<protein>
    <submittedName>
        <fullName evidence="3">LPAT1 protein</fullName>
    </submittedName>
</protein>
<evidence type="ECO:0000313" key="3">
    <source>
        <dbReference type="EMBL" id="CAE7841273.1"/>
    </source>
</evidence>
<reference evidence="3" key="1">
    <citation type="submission" date="2021-02" db="EMBL/GenBank/DDBJ databases">
        <authorList>
            <person name="Dougan E. K."/>
            <person name="Rhodes N."/>
            <person name="Thang M."/>
            <person name="Chan C."/>
        </authorList>
    </citation>
    <scope>NUCLEOTIDE SEQUENCE</scope>
</reference>
<sequence>MGARAVLTLLLGACVCFASRSRTEAAHAFALPTDRKLRRPPPVALVARTATAGSGAELKQFVRPKQRLPGHSVLAFFRAIGLMWTMFCLSAGVVPAISAGLPALGLATM</sequence>
<feature type="chain" id="PRO_5032427166" evidence="2">
    <location>
        <begin position="19"/>
        <end position="109"/>
    </location>
</feature>
<keyword evidence="2" id="KW-0732">Signal</keyword>
<dbReference type="EMBL" id="CAJNJA010050442">
    <property type="protein sequence ID" value="CAE7841273.1"/>
    <property type="molecule type" value="Genomic_DNA"/>
</dbReference>
<keyword evidence="1" id="KW-1133">Transmembrane helix</keyword>